<evidence type="ECO:0000256" key="2">
    <source>
        <dbReference type="SAM" id="Phobius"/>
    </source>
</evidence>
<keyword evidence="2" id="KW-0472">Membrane</keyword>
<evidence type="ECO:0000256" key="1">
    <source>
        <dbReference type="SAM" id="MobiDB-lite"/>
    </source>
</evidence>
<organism evidence="3 4">
    <name type="scientific">Rothia mucilaginosa</name>
    <dbReference type="NCBI Taxonomy" id="43675"/>
    <lineage>
        <taxon>Bacteria</taxon>
        <taxon>Bacillati</taxon>
        <taxon>Actinomycetota</taxon>
        <taxon>Actinomycetes</taxon>
        <taxon>Micrococcales</taxon>
        <taxon>Micrococcaceae</taxon>
        <taxon>Rothia</taxon>
    </lineage>
</organism>
<comment type="caution">
    <text evidence="3">The sequence shown here is derived from an EMBL/GenBank/DDBJ whole genome shotgun (WGS) entry which is preliminary data.</text>
</comment>
<evidence type="ECO:0000313" key="3">
    <source>
        <dbReference type="EMBL" id="MBS6634631.1"/>
    </source>
</evidence>
<dbReference type="RefSeq" id="WP_303952252.1">
    <property type="nucleotide sequence ID" value="NZ_JAGZXI010000003.1"/>
</dbReference>
<accession>A0A943YBY1</accession>
<reference evidence="3" key="1">
    <citation type="submission" date="2021-02" db="EMBL/GenBank/DDBJ databases">
        <title>Infant gut strain persistence is associated with maternal origin, phylogeny, and functional potential including surface adhesion and iron acquisition.</title>
        <authorList>
            <person name="Lou Y.C."/>
        </authorList>
    </citation>
    <scope>NUCLEOTIDE SEQUENCE</scope>
    <source>
        <strain evidence="3">L1_008_092G1_dasL1_008_092G1_concoct_16</strain>
    </source>
</reference>
<feature type="compositionally biased region" description="Polar residues" evidence="1">
    <location>
        <begin position="214"/>
        <end position="228"/>
    </location>
</feature>
<feature type="compositionally biased region" description="Basic and acidic residues" evidence="1">
    <location>
        <begin position="304"/>
        <end position="313"/>
    </location>
</feature>
<name>A0A943YBY1_9MICC</name>
<gene>
    <name evidence="3" type="ORF">KH265_03050</name>
</gene>
<keyword evidence="2" id="KW-0812">Transmembrane</keyword>
<feature type="transmembrane region" description="Helical" evidence="2">
    <location>
        <begin position="108"/>
        <end position="129"/>
    </location>
</feature>
<evidence type="ECO:0000313" key="4">
    <source>
        <dbReference type="Proteomes" id="UP000739069"/>
    </source>
</evidence>
<feature type="compositionally biased region" description="Polar residues" evidence="1">
    <location>
        <begin position="185"/>
        <end position="199"/>
    </location>
</feature>
<dbReference type="AlphaFoldDB" id="A0A943YBY1"/>
<feature type="compositionally biased region" description="Low complexity" evidence="1">
    <location>
        <begin position="248"/>
        <end position="293"/>
    </location>
</feature>
<keyword evidence="2" id="KW-1133">Transmembrane helix</keyword>
<dbReference type="EMBL" id="JAGZXI010000003">
    <property type="protein sequence ID" value="MBS6634631.1"/>
    <property type="molecule type" value="Genomic_DNA"/>
</dbReference>
<dbReference type="Proteomes" id="UP000739069">
    <property type="component" value="Unassembled WGS sequence"/>
</dbReference>
<feature type="transmembrane region" description="Helical" evidence="2">
    <location>
        <begin position="82"/>
        <end position="102"/>
    </location>
</feature>
<sequence>MTSQLPNLPNTPPSSFMASRLAQANGHPMPSGEPVASFVRHDDALSAFDVLSEQQFPVTALYLVNDGIRQVEYPVQTGYGRALLVSAIQGVMIGLLYSMFVAAGGTNFMTAALSTVPISVAIFVLWRVFDLRRGRGVRYPMRTEAIPSRTVLYALPEYAQDARRVLGAHPRFSAAVAAARAATAPQDSQARAAQSTVSMNGAPVPTGAPKAPSYRSQAGSQPAPNQNLPERDTTAQDAVAQSAAQNMPAPTQPTQTVPTAQVQSAQSAQTQPAVQELASTAQANSAQANAQTDAQKRPAQRFGLRVDDPEEYAKLIQPKPQRPTPRPQGLHDKNQPTQDSE</sequence>
<feature type="region of interest" description="Disordered" evidence="1">
    <location>
        <begin position="183"/>
        <end position="341"/>
    </location>
</feature>
<protein>
    <submittedName>
        <fullName evidence="3">Uncharacterized protein</fullName>
    </submittedName>
</protein>
<proteinExistence type="predicted"/>